<dbReference type="GeneID" id="84904411"/>
<comment type="caution">
    <text evidence="1">The sequence shown here is derived from an EMBL/GenBank/DDBJ whole genome shotgun (WGS) entry which is preliminary data.</text>
</comment>
<keyword evidence="2" id="KW-1185">Reference proteome</keyword>
<dbReference type="EMBL" id="JQCP01000002">
    <property type="protein sequence ID" value="KRO02187.1"/>
    <property type="molecule type" value="Genomic_DNA"/>
</dbReference>
<protein>
    <recommendedName>
        <fullName evidence="3">Phage protein</fullName>
    </recommendedName>
</protein>
<reference evidence="1 2" key="1">
    <citation type="journal article" date="2015" name="Genome Announc.">
        <title>Expanding the biotechnology potential of lactobacilli through comparative genomics of 213 strains and associated genera.</title>
        <authorList>
            <person name="Sun Z."/>
            <person name="Harris H.M."/>
            <person name="McCann A."/>
            <person name="Guo C."/>
            <person name="Argimon S."/>
            <person name="Zhang W."/>
            <person name="Yang X."/>
            <person name="Jeffery I.B."/>
            <person name="Cooney J.C."/>
            <person name="Kagawa T.F."/>
            <person name="Liu W."/>
            <person name="Song Y."/>
            <person name="Salvetti E."/>
            <person name="Wrobel A."/>
            <person name="Rasinkangas P."/>
            <person name="Parkhill J."/>
            <person name="Rea M.C."/>
            <person name="O'Sullivan O."/>
            <person name="Ritari J."/>
            <person name="Douillard F.P."/>
            <person name="Paul Ross R."/>
            <person name="Yang R."/>
            <person name="Briner A.E."/>
            <person name="Felis G.E."/>
            <person name="de Vos W.M."/>
            <person name="Barrangou R."/>
            <person name="Klaenhammer T.R."/>
            <person name="Caufield P.W."/>
            <person name="Cui Y."/>
            <person name="Zhang H."/>
            <person name="O'Toole P.W."/>
        </authorList>
    </citation>
    <scope>NUCLEOTIDE SEQUENCE [LARGE SCALE GENOMIC DNA]</scope>
    <source>
        <strain evidence="1 2">DSM 7090</strain>
    </source>
</reference>
<evidence type="ECO:0008006" key="3">
    <source>
        <dbReference type="Google" id="ProtNLM"/>
    </source>
</evidence>
<accession>A0ABR5Q1X2</accession>
<organism evidence="1 2">
    <name type="scientific">Lancefieldella rimae</name>
    <dbReference type="NCBI Taxonomy" id="1383"/>
    <lineage>
        <taxon>Bacteria</taxon>
        <taxon>Bacillati</taxon>
        <taxon>Actinomycetota</taxon>
        <taxon>Coriobacteriia</taxon>
        <taxon>Coriobacteriales</taxon>
        <taxon>Atopobiaceae</taxon>
        <taxon>Lancefieldella</taxon>
    </lineage>
</organism>
<gene>
    <name evidence="1" type="ORF">IV60_GL000608</name>
</gene>
<dbReference type="Proteomes" id="UP000051927">
    <property type="component" value="Unassembled WGS sequence"/>
</dbReference>
<evidence type="ECO:0000313" key="1">
    <source>
        <dbReference type="EMBL" id="KRO02187.1"/>
    </source>
</evidence>
<proteinExistence type="predicted"/>
<sequence>MKYRKKPVVIEAVQYTPDMTPPQWLVDAQAAGIFCQTRDADGDSCWCIKTLEGEMVVSPNDWIIKGVKGELYPCKPDVFEQTYELEEPR</sequence>
<name>A0ABR5Q1X2_9ACTN</name>
<evidence type="ECO:0000313" key="2">
    <source>
        <dbReference type="Proteomes" id="UP000051927"/>
    </source>
</evidence>
<dbReference type="RefSeq" id="WP_003149254.1">
    <property type="nucleotide sequence ID" value="NZ_JQCP01000002.1"/>
</dbReference>